<feature type="region of interest" description="Disordered" evidence="4">
    <location>
        <begin position="58"/>
        <end position="86"/>
    </location>
</feature>
<keyword evidence="1" id="KW-0540">Nuclease</keyword>
<dbReference type="PROSITE" id="PS00028">
    <property type="entry name" value="ZINC_FINGER_C2H2_1"/>
    <property type="match status" value="2"/>
</dbReference>
<dbReference type="SMART" id="SM00479">
    <property type="entry name" value="EXOIII"/>
    <property type="match status" value="1"/>
</dbReference>
<dbReference type="PANTHER" id="PTHR12801:SF114">
    <property type="entry name" value="EXONUCLEASE, PUTATIVE (AFU_ORTHOLOGUE AFUA_7G00870)-RELATED"/>
    <property type="match status" value="1"/>
</dbReference>
<evidence type="ECO:0000313" key="6">
    <source>
        <dbReference type="EMBL" id="CRG86376.1"/>
    </source>
</evidence>
<dbReference type="EMBL" id="CVMT01000002">
    <property type="protein sequence ID" value="CRG86376.1"/>
    <property type="molecule type" value="Genomic_DNA"/>
</dbReference>
<reference evidence="6 7" key="1">
    <citation type="submission" date="2015-04" db="EMBL/GenBank/DDBJ databases">
        <authorList>
            <person name="Syromyatnikov M.Y."/>
            <person name="Popov V.N."/>
        </authorList>
    </citation>
    <scope>NUCLEOTIDE SEQUENCE [LARGE SCALE GENOMIC DNA]</scope>
    <source>
        <strain evidence="6">WF-38-12</strain>
    </source>
</reference>
<dbReference type="GO" id="GO:0004527">
    <property type="term" value="F:exonuclease activity"/>
    <property type="evidence" value="ECO:0007669"/>
    <property type="project" value="UniProtKB-KW"/>
</dbReference>
<dbReference type="InterPro" id="IPR013087">
    <property type="entry name" value="Znf_C2H2_type"/>
</dbReference>
<dbReference type="InterPro" id="IPR013520">
    <property type="entry name" value="Ribonucl_H"/>
</dbReference>
<evidence type="ECO:0000256" key="1">
    <source>
        <dbReference type="ARBA" id="ARBA00022722"/>
    </source>
</evidence>
<protein>
    <recommendedName>
        <fullName evidence="5">C2H2-type domain-containing protein</fullName>
    </recommendedName>
</protein>
<dbReference type="Gene3D" id="3.30.420.10">
    <property type="entry name" value="Ribonuclease H-like superfamily/Ribonuclease H"/>
    <property type="match status" value="1"/>
</dbReference>
<keyword evidence="2" id="KW-0378">Hydrolase</keyword>
<dbReference type="GO" id="GO:0005634">
    <property type="term" value="C:nucleus"/>
    <property type="evidence" value="ECO:0007669"/>
    <property type="project" value="TreeGrafter"/>
</dbReference>
<feature type="domain" description="C2H2-type" evidence="5">
    <location>
        <begin position="35"/>
        <end position="56"/>
    </location>
</feature>
<accession>A0A0U1LUB7</accession>
<dbReference type="OMA" id="VEPHEPI"/>
<dbReference type="Proteomes" id="UP000054383">
    <property type="component" value="Unassembled WGS sequence"/>
</dbReference>
<dbReference type="PANTHER" id="PTHR12801">
    <property type="entry name" value="RNA EXONUCLEASE REXO1 / RECO3 FAMILY MEMBER-RELATED"/>
    <property type="match status" value="1"/>
</dbReference>
<dbReference type="Gene3D" id="3.30.160.60">
    <property type="entry name" value="Classic Zinc Finger"/>
    <property type="match status" value="1"/>
</dbReference>
<feature type="domain" description="C2H2-type" evidence="5">
    <location>
        <begin position="8"/>
        <end position="30"/>
    </location>
</feature>
<keyword evidence="3" id="KW-0269">Exonuclease</keyword>
<sequence length="385" mass="42884">MGTSKHKCPVCGKVLETNSALRDHCFTKDHYQIRCEFCQKGLINQQAKYEHERMKHAVPATGPAGASTDSAPHTESLTPSTGDSSSVSKAWEAFSMLSESEQERTYSALSHACHGHQLLESQGYILPGSIRADMKEITSLLYVDFRGTPHPSSRLTKTSKRKAVSLHCERVLVLENRPTVALISAVDTLTGDVLLNAYVNPTKKVFDWRTDITGINSSKMRRTVKDKQALNGWQDARDRLFSHIDSNTILVGHELQNSLGVLGIFHPRVVDTAIATAQAAFGENALQFPTMWGLEYISRTLLHQEMGAVDGYRNSLERARVSREIALCIRSEGLLKSWGTQVRIEYHHEQQIKAEEIKQSIGELLAEHRLAKKVKVGILIEGLDS</sequence>
<dbReference type="InterPro" id="IPR047021">
    <property type="entry name" value="REXO1/3/4-like"/>
</dbReference>
<evidence type="ECO:0000313" key="7">
    <source>
        <dbReference type="Proteomes" id="UP000054383"/>
    </source>
</evidence>
<evidence type="ECO:0000256" key="3">
    <source>
        <dbReference type="ARBA" id="ARBA00022839"/>
    </source>
</evidence>
<keyword evidence="7" id="KW-1185">Reference proteome</keyword>
<dbReference type="SMART" id="SM00355">
    <property type="entry name" value="ZnF_C2H2"/>
    <property type="match status" value="2"/>
</dbReference>
<dbReference type="GO" id="GO:0003676">
    <property type="term" value="F:nucleic acid binding"/>
    <property type="evidence" value="ECO:0007669"/>
    <property type="project" value="InterPro"/>
</dbReference>
<name>A0A0U1LUB7_TALIS</name>
<evidence type="ECO:0000256" key="2">
    <source>
        <dbReference type="ARBA" id="ARBA00022801"/>
    </source>
</evidence>
<proteinExistence type="predicted"/>
<evidence type="ECO:0000259" key="5">
    <source>
        <dbReference type="PROSITE" id="PS00028"/>
    </source>
</evidence>
<organism evidence="6 7">
    <name type="scientific">Talaromyces islandicus</name>
    <name type="common">Penicillium islandicum</name>
    <dbReference type="NCBI Taxonomy" id="28573"/>
    <lineage>
        <taxon>Eukaryota</taxon>
        <taxon>Fungi</taxon>
        <taxon>Dikarya</taxon>
        <taxon>Ascomycota</taxon>
        <taxon>Pezizomycotina</taxon>
        <taxon>Eurotiomycetes</taxon>
        <taxon>Eurotiomycetidae</taxon>
        <taxon>Eurotiales</taxon>
        <taxon>Trichocomaceae</taxon>
        <taxon>Talaromyces</taxon>
        <taxon>Talaromyces sect. Islandici</taxon>
    </lineage>
</organism>
<dbReference type="InterPro" id="IPR012337">
    <property type="entry name" value="RNaseH-like_sf"/>
</dbReference>
<feature type="compositionally biased region" description="Polar residues" evidence="4">
    <location>
        <begin position="67"/>
        <end position="86"/>
    </location>
</feature>
<dbReference type="GO" id="GO:0000027">
    <property type="term" value="P:ribosomal large subunit assembly"/>
    <property type="evidence" value="ECO:0007669"/>
    <property type="project" value="TreeGrafter"/>
</dbReference>
<dbReference type="AlphaFoldDB" id="A0A0U1LUB7"/>
<dbReference type="GO" id="GO:0006364">
    <property type="term" value="P:rRNA processing"/>
    <property type="evidence" value="ECO:0007669"/>
    <property type="project" value="TreeGrafter"/>
</dbReference>
<gene>
    <name evidence="6" type="ORF">PISL3812_03382</name>
</gene>
<evidence type="ECO:0000256" key="4">
    <source>
        <dbReference type="SAM" id="MobiDB-lite"/>
    </source>
</evidence>
<dbReference type="SUPFAM" id="SSF53098">
    <property type="entry name" value="Ribonuclease H-like"/>
    <property type="match status" value="1"/>
</dbReference>
<dbReference type="STRING" id="28573.A0A0U1LUB7"/>
<dbReference type="InterPro" id="IPR036397">
    <property type="entry name" value="RNaseH_sf"/>
</dbReference>
<dbReference type="OrthoDB" id="16516at2759"/>